<dbReference type="EMBL" id="CP001013">
    <property type="protein sequence ID" value="ACB34271.1"/>
    <property type="molecule type" value="Genomic_DNA"/>
</dbReference>
<dbReference type="InterPro" id="IPR029787">
    <property type="entry name" value="Nucleotide_cyclase"/>
</dbReference>
<dbReference type="STRING" id="395495.Lcho_2004"/>
<gene>
    <name evidence="2" type="ordered locus">Lcho_2004</name>
</gene>
<organism evidence="2 3">
    <name type="scientific">Leptothrix cholodnii (strain ATCC 51168 / LMG 8142 / SP-6)</name>
    <name type="common">Leptothrix discophora (strain SP-6)</name>
    <dbReference type="NCBI Taxonomy" id="395495"/>
    <lineage>
        <taxon>Bacteria</taxon>
        <taxon>Pseudomonadati</taxon>
        <taxon>Pseudomonadota</taxon>
        <taxon>Betaproteobacteria</taxon>
        <taxon>Burkholderiales</taxon>
        <taxon>Sphaerotilaceae</taxon>
        <taxon>Leptothrix</taxon>
    </lineage>
</organism>
<dbReference type="PROSITE" id="PS50887">
    <property type="entry name" value="GGDEF"/>
    <property type="match status" value="1"/>
</dbReference>
<keyword evidence="3" id="KW-1185">Reference proteome</keyword>
<sequence length="304" mass="32396">MSNSRSNPITACHLGLGALNPDGAGDEGIVWDACESLDALVLYMQVHAPQAIVIGCSTRTQAQALLSWQGLSQAATASAVIVAWPSPDRDLARRLIQIGVQDVLAIEDTQGARLRRAIWLAVQRKQQDLEVRRAWSIDLSTGLPNRALLVELLNQLCALREREPMPMALLVLRLDGLEAVQARLGEQAAQLLKRKAAVRLRAGLRSSDVVAVVGADAFAAVLPSMERPQDGERVAAKLAKSMSEPYVVTGQQAVLGIGTGVSLYPEHGRQAEELLRLAYASAVQSKGTLRAGMMGGTGGAANDD</sequence>
<dbReference type="InterPro" id="IPR052155">
    <property type="entry name" value="Biofilm_reg_signaling"/>
</dbReference>
<dbReference type="PANTHER" id="PTHR44757">
    <property type="entry name" value="DIGUANYLATE CYCLASE DGCP"/>
    <property type="match status" value="1"/>
</dbReference>
<dbReference type="Proteomes" id="UP000001693">
    <property type="component" value="Chromosome"/>
</dbReference>
<reference evidence="2 3" key="1">
    <citation type="submission" date="2008-03" db="EMBL/GenBank/DDBJ databases">
        <title>Complete sequence of Leptothrix cholodnii SP-6.</title>
        <authorList>
            <consortium name="US DOE Joint Genome Institute"/>
            <person name="Copeland A."/>
            <person name="Lucas S."/>
            <person name="Lapidus A."/>
            <person name="Glavina del Rio T."/>
            <person name="Dalin E."/>
            <person name="Tice H."/>
            <person name="Bruce D."/>
            <person name="Goodwin L."/>
            <person name="Pitluck S."/>
            <person name="Chertkov O."/>
            <person name="Brettin T."/>
            <person name="Detter J.C."/>
            <person name="Han C."/>
            <person name="Kuske C.R."/>
            <person name="Schmutz J."/>
            <person name="Larimer F."/>
            <person name="Land M."/>
            <person name="Hauser L."/>
            <person name="Kyrpides N."/>
            <person name="Lykidis A."/>
            <person name="Emerson D."/>
            <person name="Richardson P."/>
        </authorList>
    </citation>
    <scope>NUCLEOTIDE SEQUENCE [LARGE SCALE GENOMIC DNA]</scope>
    <source>
        <strain evidence="3">ATCC 51168 / LMG 8142 / SP-6</strain>
    </source>
</reference>
<dbReference type="Pfam" id="PF00990">
    <property type="entry name" value="GGDEF"/>
    <property type="match status" value="1"/>
</dbReference>
<evidence type="ECO:0000313" key="3">
    <source>
        <dbReference type="Proteomes" id="UP000001693"/>
    </source>
</evidence>
<dbReference type="NCBIfam" id="TIGR00254">
    <property type="entry name" value="GGDEF"/>
    <property type="match status" value="1"/>
</dbReference>
<dbReference type="Gene3D" id="3.30.70.270">
    <property type="match status" value="1"/>
</dbReference>
<dbReference type="eggNOG" id="COG2199">
    <property type="taxonomic scope" value="Bacteria"/>
</dbReference>
<dbReference type="KEGG" id="lch:Lcho_2004"/>
<protein>
    <submittedName>
        <fullName evidence="2">Diguanylate cyclase</fullName>
    </submittedName>
</protein>
<dbReference type="CDD" id="cd01949">
    <property type="entry name" value="GGDEF"/>
    <property type="match status" value="1"/>
</dbReference>
<feature type="domain" description="GGDEF" evidence="1">
    <location>
        <begin position="165"/>
        <end position="304"/>
    </location>
</feature>
<dbReference type="InterPro" id="IPR000160">
    <property type="entry name" value="GGDEF_dom"/>
</dbReference>
<proteinExistence type="predicted"/>
<dbReference type="PANTHER" id="PTHR44757:SF2">
    <property type="entry name" value="BIOFILM ARCHITECTURE MAINTENANCE PROTEIN MBAA"/>
    <property type="match status" value="1"/>
</dbReference>
<dbReference type="SUPFAM" id="SSF55073">
    <property type="entry name" value="Nucleotide cyclase"/>
    <property type="match status" value="1"/>
</dbReference>
<evidence type="ECO:0000313" key="2">
    <source>
        <dbReference type="EMBL" id="ACB34271.1"/>
    </source>
</evidence>
<evidence type="ECO:0000259" key="1">
    <source>
        <dbReference type="PROSITE" id="PS50887"/>
    </source>
</evidence>
<dbReference type="HOGENOM" id="CLU_908132_0_0_4"/>
<dbReference type="SMART" id="SM00267">
    <property type="entry name" value="GGDEF"/>
    <property type="match status" value="1"/>
</dbReference>
<dbReference type="AlphaFoldDB" id="B1Y1H2"/>
<accession>B1Y1H2</accession>
<dbReference type="InterPro" id="IPR043128">
    <property type="entry name" value="Rev_trsase/Diguanyl_cyclase"/>
</dbReference>
<name>B1Y1H2_LEPCP</name>
<dbReference type="RefSeq" id="WP_012347031.1">
    <property type="nucleotide sequence ID" value="NC_010524.1"/>
</dbReference>